<organism evidence="1 2">
    <name type="scientific">Eretmocerus hayati</name>
    <dbReference type="NCBI Taxonomy" id="131215"/>
    <lineage>
        <taxon>Eukaryota</taxon>
        <taxon>Metazoa</taxon>
        <taxon>Ecdysozoa</taxon>
        <taxon>Arthropoda</taxon>
        <taxon>Hexapoda</taxon>
        <taxon>Insecta</taxon>
        <taxon>Pterygota</taxon>
        <taxon>Neoptera</taxon>
        <taxon>Endopterygota</taxon>
        <taxon>Hymenoptera</taxon>
        <taxon>Apocrita</taxon>
        <taxon>Proctotrupomorpha</taxon>
        <taxon>Chalcidoidea</taxon>
        <taxon>Aphelinidae</taxon>
        <taxon>Aphelininae</taxon>
        <taxon>Eretmocerus</taxon>
    </lineage>
</organism>
<name>A0ACC2P6Q8_9HYME</name>
<feature type="non-terminal residue" evidence="1">
    <location>
        <position position="291"/>
    </location>
</feature>
<evidence type="ECO:0000313" key="1">
    <source>
        <dbReference type="EMBL" id="KAJ8678959.1"/>
    </source>
</evidence>
<dbReference type="Proteomes" id="UP001239111">
    <property type="component" value="Chromosome 2"/>
</dbReference>
<protein>
    <submittedName>
        <fullName evidence="1">Uncharacterized protein</fullName>
    </submittedName>
</protein>
<reference evidence="1" key="1">
    <citation type="submission" date="2023-04" db="EMBL/GenBank/DDBJ databases">
        <title>A chromosome-level genome assembly of the parasitoid wasp Eretmocerus hayati.</title>
        <authorList>
            <person name="Zhong Y."/>
            <person name="Liu S."/>
            <person name="Liu Y."/>
        </authorList>
    </citation>
    <scope>NUCLEOTIDE SEQUENCE</scope>
    <source>
        <strain evidence="1">ZJU_SS_LIU_2023</strain>
    </source>
</reference>
<feature type="non-terminal residue" evidence="1">
    <location>
        <position position="1"/>
    </location>
</feature>
<gene>
    <name evidence="1" type="ORF">QAD02_014746</name>
</gene>
<keyword evidence="2" id="KW-1185">Reference proteome</keyword>
<comment type="caution">
    <text evidence="1">The sequence shown here is derived from an EMBL/GenBank/DDBJ whole genome shotgun (WGS) entry which is preliminary data.</text>
</comment>
<proteinExistence type="predicted"/>
<evidence type="ECO:0000313" key="2">
    <source>
        <dbReference type="Proteomes" id="UP001239111"/>
    </source>
</evidence>
<dbReference type="EMBL" id="CM056742">
    <property type="protein sequence ID" value="KAJ8678959.1"/>
    <property type="molecule type" value="Genomic_DNA"/>
</dbReference>
<accession>A0ACC2P6Q8</accession>
<sequence length="291" mass="32045">QIDLWTQTQTGCPCSFNSSSKTGCACCVPSGGCGCGPAMPNRCTQCGLENYCANMCNITLDSRELFSKSDRHFGQIKSPQLQGPSTCTYRFVPDTGQRVELQVWRMISIGRHNGTACEGGWLQFEGGGRICGRDSRLQQPIVLFSDKPEPILHMQINENTERSQFYAYYSFSPKASNVSVGWPAKGGKPVANTNCDWVYEEEHCRGGCVLASPGYPGLYPPNTRCRYLITANVPVSINVAFNAVLMPQKQCTNNYVAVYSGQTTNSELLKTLCGRERTSISHIGKDLLVEF</sequence>